<gene>
    <name evidence="4" type="ORF">ENJ12_02455</name>
</gene>
<evidence type="ECO:0000256" key="1">
    <source>
        <dbReference type="ARBA" id="ARBA00006964"/>
    </source>
</evidence>
<sequence>MAVLSELIEYCNSRLDAGSFEDYCPNGLQVEASLEVSRVVTGVTASLALIEAAAAAGAELLLVHHGYFWKNEAPPLTGMKGRRIQALYRYGMSLAAYHLPLDAHAQIGNNACLGELLGCSEARPIEGENGLLWGAEFPELLAIDTLLEKVQEITGGEPLLLPGGDHGVRRLAWCTGGAQGWVDKAADLGFDAYLTGEVSETSFHIAAERNIHFIAAGHHATERYGIQALGKELEDKFNVKHEFIDIPNPV</sequence>
<proteinExistence type="inferred from homology"/>
<dbReference type="EMBL" id="DRLF01000096">
    <property type="protein sequence ID" value="HEC05685.1"/>
    <property type="molecule type" value="Genomic_DNA"/>
</dbReference>
<name>A0A831RV50_9GAMM</name>
<dbReference type="GO" id="GO:0005737">
    <property type="term" value="C:cytoplasm"/>
    <property type="evidence" value="ECO:0007669"/>
    <property type="project" value="TreeGrafter"/>
</dbReference>
<dbReference type="NCBIfam" id="TIGR00486">
    <property type="entry name" value="YbgI_SA1388"/>
    <property type="match status" value="1"/>
</dbReference>
<dbReference type="Gene3D" id="3.40.1390.30">
    <property type="entry name" value="NIF3 (NGG1p interacting factor 3)-like"/>
    <property type="match status" value="2"/>
</dbReference>
<dbReference type="PANTHER" id="PTHR13799">
    <property type="entry name" value="NGG1 INTERACTING FACTOR 3"/>
    <property type="match status" value="1"/>
</dbReference>
<dbReference type="InterPro" id="IPR002678">
    <property type="entry name" value="DUF34/NIF3"/>
</dbReference>
<organism evidence="4">
    <name type="scientific">Thiolapillus brandeum</name>
    <dbReference type="NCBI Taxonomy" id="1076588"/>
    <lineage>
        <taxon>Bacteria</taxon>
        <taxon>Pseudomonadati</taxon>
        <taxon>Pseudomonadota</taxon>
        <taxon>Gammaproteobacteria</taxon>
        <taxon>Chromatiales</taxon>
        <taxon>Sedimenticolaceae</taxon>
        <taxon>Thiolapillus</taxon>
    </lineage>
</organism>
<feature type="binding site" evidence="3">
    <location>
        <position position="64"/>
    </location>
    <ligand>
        <name>a divalent metal cation</name>
        <dbReference type="ChEBI" id="CHEBI:60240"/>
        <label>2</label>
    </ligand>
</feature>
<comment type="similarity">
    <text evidence="1">Belongs to the GTP cyclohydrolase I type 2/NIF3 family.</text>
</comment>
<dbReference type="GO" id="GO:0046872">
    <property type="term" value="F:metal ion binding"/>
    <property type="evidence" value="ECO:0007669"/>
    <property type="project" value="UniProtKB-KW"/>
</dbReference>
<accession>A0A831RV50</accession>
<feature type="binding site" evidence="3">
    <location>
        <position position="218"/>
    </location>
    <ligand>
        <name>a divalent metal cation</name>
        <dbReference type="ChEBI" id="CHEBI:60240"/>
        <label>1</label>
    </ligand>
</feature>
<dbReference type="AlphaFoldDB" id="A0A831RV50"/>
<dbReference type="Proteomes" id="UP000886339">
    <property type="component" value="Unassembled WGS sequence"/>
</dbReference>
<dbReference type="Pfam" id="PF01784">
    <property type="entry name" value="DUF34_NIF3"/>
    <property type="match status" value="1"/>
</dbReference>
<comment type="caution">
    <text evidence="4">The sequence shown here is derived from an EMBL/GenBank/DDBJ whole genome shotgun (WGS) entry which is preliminary data.</text>
</comment>
<dbReference type="PANTHER" id="PTHR13799:SF14">
    <property type="entry name" value="GTP CYCLOHYDROLASE 1 TYPE 2 HOMOLOG"/>
    <property type="match status" value="1"/>
</dbReference>
<evidence type="ECO:0000256" key="2">
    <source>
        <dbReference type="ARBA" id="ARBA00022723"/>
    </source>
</evidence>
<dbReference type="SUPFAM" id="SSF102705">
    <property type="entry name" value="NIF3 (NGG1p interacting factor 3)-like"/>
    <property type="match status" value="1"/>
</dbReference>
<feature type="binding site" evidence="3">
    <location>
        <position position="222"/>
    </location>
    <ligand>
        <name>a divalent metal cation</name>
        <dbReference type="ChEBI" id="CHEBI:60240"/>
        <label>1</label>
    </ligand>
</feature>
<dbReference type="InterPro" id="IPR036069">
    <property type="entry name" value="DUF34/NIF3_sf"/>
</dbReference>
<evidence type="ECO:0000256" key="3">
    <source>
        <dbReference type="PIRSR" id="PIRSR602678-1"/>
    </source>
</evidence>
<reference evidence="4" key="1">
    <citation type="journal article" date="2020" name="mSystems">
        <title>Genome- and Community-Level Interaction Insights into Carbon Utilization and Element Cycling Functions of Hydrothermarchaeota in Hydrothermal Sediment.</title>
        <authorList>
            <person name="Zhou Z."/>
            <person name="Liu Y."/>
            <person name="Xu W."/>
            <person name="Pan J."/>
            <person name="Luo Z.H."/>
            <person name="Li M."/>
        </authorList>
    </citation>
    <scope>NUCLEOTIDE SEQUENCE [LARGE SCALE GENOMIC DNA]</scope>
    <source>
        <strain evidence="4">HyVt-458</strain>
    </source>
</reference>
<keyword evidence="2 3" id="KW-0479">Metal-binding</keyword>
<evidence type="ECO:0000313" key="4">
    <source>
        <dbReference type="EMBL" id="HEC05685.1"/>
    </source>
</evidence>
<feature type="binding site" evidence="3">
    <location>
        <position position="65"/>
    </location>
    <ligand>
        <name>a divalent metal cation</name>
        <dbReference type="ChEBI" id="CHEBI:60240"/>
        <label>1</label>
    </ligand>
</feature>
<feature type="binding site" evidence="3">
    <location>
        <position position="102"/>
    </location>
    <ligand>
        <name>a divalent metal cation</name>
        <dbReference type="ChEBI" id="CHEBI:60240"/>
        <label>1</label>
    </ligand>
</feature>
<protein>
    <submittedName>
        <fullName evidence="4">Nif3-like dinuclear metal center hexameric protein</fullName>
    </submittedName>
</protein>